<name>L8JTE6_9BACT</name>
<feature type="domain" description="HTH cro/C1-type" evidence="1">
    <location>
        <begin position="14"/>
        <end position="68"/>
    </location>
</feature>
<dbReference type="OrthoDB" id="9814553at2"/>
<dbReference type="SUPFAM" id="SSF47413">
    <property type="entry name" value="lambda repressor-like DNA-binding domains"/>
    <property type="match status" value="1"/>
</dbReference>
<dbReference type="RefSeq" id="WP_009579289.1">
    <property type="nucleotide sequence ID" value="NZ_AMZN01000027.1"/>
</dbReference>
<sequence>MEPGAFLKLFGRYVREIRLKKQISVQEMAKICDIPEDEILQLENGQVDSPLALLLGLADAFNMELHELFAFSKA</sequence>
<dbReference type="STRING" id="1237149.C900_01847"/>
<dbReference type="EMBL" id="AMZN01000027">
    <property type="protein sequence ID" value="ELR72105.1"/>
    <property type="molecule type" value="Genomic_DNA"/>
</dbReference>
<evidence type="ECO:0000313" key="3">
    <source>
        <dbReference type="Proteomes" id="UP000011135"/>
    </source>
</evidence>
<dbReference type="SMART" id="SM00530">
    <property type="entry name" value="HTH_XRE"/>
    <property type="match status" value="1"/>
</dbReference>
<dbReference type="InterPro" id="IPR010982">
    <property type="entry name" value="Lambda_DNA-bd_dom_sf"/>
</dbReference>
<evidence type="ECO:0000259" key="1">
    <source>
        <dbReference type="PROSITE" id="PS50943"/>
    </source>
</evidence>
<dbReference type="GO" id="GO:0003677">
    <property type="term" value="F:DNA binding"/>
    <property type="evidence" value="ECO:0007669"/>
    <property type="project" value="InterPro"/>
</dbReference>
<comment type="caution">
    <text evidence="2">The sequence shown here is derived from an EMBL/GenBank/DDBJ whole genome shotgun (WGS) entry which is preliminary data.</text>
</comment>
<proteinExistence type="predicted"/>
<evidence type="ECO:0000313" key="2">
    <source>
        <dbReference type="EMBL" id="ELR72105.1"/>
    </source>
</evidence>
<dbReference type="Pfam" id="PF01381">
    <property type="entry name" value="HTH_3"/>
    <property type="match status" value="1"/>
</dbReference>
<dbReference type="InterPro" id="IPR001387">
    <property type="entry name" value="Cro/C1-type_HTH"/>
</dbReference>
<dbReference type="AlphaFoldDB" id="L8JTE6"/>
<gene>
    <name evidence="2" type="ORF">C900_01847</name>
</gene>
<dbReference type="Gene3D" id="1.10.260.40">
    <property type="entry name" value="lambda repressor-like DNA-binding domains"/>
    <property type="match status" value="1"/>
</dbReference>
<reference evidence="2 3" key="1">
    <citation type="submission" date="2012-12" db="EMBL/GenBank/DDBJ databases">
        <title>Genome assembly of Fulvivirga imtechensis AK7.</title>
        <authorList>
            <person name="Nupur N."/>
            <person name="Khatri I."/>
            <person name="Kumar R."/>
            <person name="Subramanian S."/>
            <person name="Pinnaka A."/>
        </authorList>
    </citation>
    <scope>NUCLEOTIDE SEQUENCE [LARGE SCALE GENOMIC DNA]</scope>
    <source>
        <strain evidence="2 3">AK7</strain>
    </source>
</reference>
<protein>
    <recommendedName>
        <fullName evidence="1">HTH cro/C1-type domain-containing protein</fullName>
    </recommendedName>
</protein>
<organism evidence="2 3">
    <name type="scientific">Fulvivirga imtechensis AK7</name>
    <dbReference type="NCBI Taxonomy" id="1237149"/>
    <lineage>
        <taxon>Bacteria</taxon>
        <taxon>Pseudomonadati</taxon>
        <taxon>Bacteroidota</taxon>
        <taxon>Cytophagia</taxon>
        <taxon>Cytophagales</taxon>
        <taxon>Fulvivirgaceae</taxon>
        <taxon>Fulvivirga</taxon>
    </lineage>
</organism>
<dbReference type="CDD" id="cd00093">
    <property type="entry name" value="HTH_XRE"/>
    <property type="match status" value="1"/>
</dbReference>
<keyword evidence="3" id="KW-1185">Reference proteome</keyword>
<accession>L8JTE6</accession>
<dbReference type="Proteomes" id="UP000011135">
    <property type="component" value="Unassembled WGS sequence"/>
</dbReference>
<dbReference type="PROSITE" id="PS50943">
    <property type="entry name" value="HTH_CROC1"/>
    <property type="match status" value="1"/>
</dbReference>